<gene>
    <name evidence="1" type="ORF">H9K75_04435</name>
</gene>
<organism evidence="1 2">
    <name type="scientific">Diaphorobacter aerolatus</name>
    <dbReference type="NCBI Taxonomy" id="1288495"/>
    <lineage>
        <taxon>Bacteria</taxon>
        <taxon>Pseudomonadati</taxon>
        <taxon>Pseudomonadota</taxon>
        <taxon>Betaproteobacteria</taxon>
        <taxon>Burkholderiales</taxon>
        <taxon>Comamonadaceae</taxon>
        <taxon>Diaphorobacter</taxon>
    </lineage>
</organism>
<dbReference type="Proteomes" id="UP000516028">
    <property type="component" value="Chromosome"/>
</dbReference>
<name>A0A7H0GM01_9BURK</name>
<keyword evidence="2" id="KW-1185">Reference proteome</keyword>
<dbReference type="KEGG" id="daer:H9K75_04435"/>
<dbReference type="RefSeq" id="WP_187724909.1">
    <property type="nucleotide sequence ID" value="NZ_CP060783.1"/>
</dbReference>
<sequence>MSANDWGGDGMAGLTDILVSAMHPGQRMLLSTSDGFALAFAGCGAYEAEVWAVRQALALPDRSAHEAAAAPRDPATAPLCMGGASFVLSSSQP</sequence>
<dbReference type="EMBL" id="CP060783">
    <property type="protein sequence ID" value="QNP49317.1"/>
    <property type="molecule type" value="Genomic_DNA"/>
</dbReference>
<dbReference type="AlphaFoldDB" id="A0A7H0GM01"/>
<proteinExistence type="predicted"/>
<reference evidence="1 2" key="1">
    <citation type="submission" date="2020-08" db="EMBL/GenBank/DDBJ databases">
        <title>Genome sequence of Diaphorobacter aerolatus KACC 16536T.</title>
        <authorList>
            <person name="Hyun D.-W."/>
            <person name="Bae J.-W."/>
        </authorList>
    </citation>
    <scope>NUCLEOTIDE SEQUENCE [LARGE SCALE GENOMIC DNA]</scope>
    <source>
        <strain evidence="1 2">KACC 16536</strain>
    </source>
</reference>
<protein>
    <submittedName>
        <fullName evidence="1">Uncharacterized protein</fullName>
    </submittedName>
</protein>
<evidence type="ECO:0000313" key="1">
    <source>
        <dbReference type="EMBL" id="QNP49317.1"/>
    </source>
</evidence>
<accession>A0A7H0GM01</accession>
<evidence type="ECO:0000313" key="2">
    <source>
        <dbReference type="Proteomes" id="UP000516028"/>
    </source>
</evidence>